<keyword evidence="2" id="KW-0067">ATP-binding</keyword>
<evidence type="ECO:0000259" key="3">
    <source>
        <dbReference type="PROSITE" id="PS50011"/>
    </source>
</evidence>
<dbReference type="PROSITE" id="PS00108">
    <property type="entry name" value="PROTEIN_KINASE_ST"/>
    <property type="match status" value="1"/>
</dbReference>
<comment type="caution">
    <text evidence="4">The sequence shown here is derived from an EMBL/GenBank/DDBJ whole genome shotgun (WGS) entry which is preliminary data.</text>
</comment>
<protein>
    <submittedName>
        <fullName evidence="4">Dual specificity protein kinase splA</fullName>
    </submittedName>
</protein>
<dbReference type="InterPro" id="IPR008271">
    <property type="entry name" value="Ser/Thr_kinase_AS"/>
</dbReference>
<reference evidence="4 5" key="1">
    <citation type="submission" date="2016-02" db="EMBL/GenBank/DDBJ databases">
        <title>Genome analysis of coral dinoflagellate symbionts highlights evolutionary adaptations to a symbiotic lifestyle.</title>
        <authorList>
            <person name="Aranda M."/>
            <person name="Li Y."/>
            <person name="Liew Y.J."/>
            <person name="Baumgarten S."/>
            <person name="Simakov O."/>
            <person name="Wilson M."/>
            <person name="Piel J."/>
            <person name="Ashoor H."/>
            <person name="Bougouffa S."/>
            <person name="Bajic V.B."/>
            <person name="Ryu T."/>
            <person name="Ravasi T."/>
            <person name="Bayer T."/>
            <person name="Micklem G."/>
            <person name="Kim H."/>
            <person name="Bhak J."/>
            <person name="Lajeunesse T.C."/>
            <person name="Voolstra C.R."/>
        </authorList>
    </citation>
    <scope>NUCLEOTIDE SEQUENCE [LARGE SCALE GENOMIC DNA]</scope>
    <source>
        <strain evidence="4 5">CCMP2467</strain>
    </source>
</reference>
<dbReference type="Gene3D" id="1.10.510.10">
    <property type="entry name" value="Transferase(Phosphotransferase) domain 1"/>
    <property type="match status" value="1"/>
</dbReference>
<keyword evidence="5" id="KW-1185">Reference proteome</keyword>
<dbReference type="InterPro" id="IPR027417">
    <property type="entry name" value="P-loop_NTPase"/>
</dbReference>
<dbReference type="PANTHER" id="PTHR44329">
    <property type="entry name" value="SERINE/THREONINE-PROTEIN KINASE TNNI3K-RELATED"/>
    <property type="match status" value="1"/>
</dbReference>
<evidence type="ECO:0000313" key="5">
    <source>
        <dbReference type="Proteomes" id="UP000186817"/>
    </source>
</evidence>
<accession>A0A1Q9F534</accession>
<dbReference type="InterPro" id="IPR051681">
    <property type="entry name" value="Ser/Thr_Kinases-Pseudokinases"/>
</dbReference>
<dbReference type="Proteomes" id="UP000186817">
    <property type="component" value="Unassembled WGS sequence"/>
</dbReference>
<proteinExistence type="predicted"/>
<dbReference type="Pfam" id="PF12770">
    <property type="entry name" value="CHAT"/>
    <property type="match status" value="1"/>
</dbReference>
<dbReference type="SUPFAM" id="SSF52540">
    <property type="entry name" value="P-loop containing nucleoside triphosphate hydrolases"/>
    <property type="match status" value="1"/>
</dbReference>
<dbReference type="GO" id="GO:0005524">
    <property type="term" value="F:ATP binding"/>
    <property type="evidence" value="ECO:0007669"/>
    <property type="project" value="UniProtKB-KW"/>
</dbReference>
<dbReference type="PROSITE" id="PS50011">
    <property type="entry name" value="PROTEIN_KINASE_DOM"/>
    <property type="match status" value="1"/>
</dbReference>
<evidence type="ECO:0000256" key="2">
    <source>
        <dbReference type="ARBA" id="ARBA00022840"/>
    </source>
</evidence>
<keyword evidence="4" id="KW-0808">Transferase</keyword>
<name>A0A1Q9F534_SYMMI</name>
<dbReference type="OrthoDB" id="440693at2759"/>
<sequence>MVATAVRCRISCEMCSRCKLRKEHLVQSGVMDLRSPRAVYFVLATAVWCRISCKIKLSDNPSVAKSEIDVPSGQVMDINIGTNLSTMKSAGDNFLVLVDPLPEVCHKLKSHLHDDKHVAVLCCAVSSYTGTAQFLRYNVGGISSSLTPTTKGTSHDKLAFDEKITVKVMKIADIMDAYSAKRNRVYKLKTDMQGSDMTALENSGQYFQGQIRKSEKRFVHAVREALQQAIDVKVKTASIHNLRKAVTEGNLWLHLSAHTANESTLVLEDGFGGTEALTLHALVRLLRSGGTDAPAAFFVFLSNCRSDTLAAAFYSAGVQHIVYTNRAVTDHCASRFAKSFYLALACRRSLRNAFRIALSEVEADLEGGDSGFRLFSSGDVLLQVPEVAHADLSPKAYENLPGPVEDFVGREEIMLSVLQHLAHRRVVVLHCPRKLGLTATLTMIARYISAPGRKFSGSCIFGEAQPLKKGLLIIDDADSALLEHADVLKQNLESDKFYLLAGCSKPQWELFSDVAKPVHVELPPLSLLESATLFLQRCHRPLTLEDVLHPNSTDERVVKKEPLPKERAKQLLKPMASVFEGDPRLIRQAAGKVTPNRPPLHGDLESLKAECIGALEPKKDTRPTTYLHEQKPCILHRDLKSSNVLLAKPLRNSSQEPFAKVADFGLSRVDAAETSKQGMTVGVGTWRWMAPEAVSNQHSCIPQLCHRS</sequence>
<organism evidence="4 5">
    <name type="scientific">Symbiodinium microadriaticum</name>
    <name type="common">Dinoflagellate</name>
    <name type="synonym">Zooxanthella microadriatica</name>
    <dbReference type="NCBI Taxonomy" id="2951"/>
    <lineage>
        <taxon>Eukaryota</taxon>
        <taxon>Sar</taxon>
        <taxon>Alveolata</taxon>
        <taxon>Dinophyceae</taxon>
        <taxon>Suessiales</taxon>
        <taxon>Symbiodiniaceae</taxon>
        <taxon>Symbiodinium</taxon>
    </lineage>
</organism>
<dbReference type="NCBIfam" id="TIGR01444">
    <property type="entry name" value="fkbM_fam"/>
    <property type="match status" value="1"/>
</dbReference>
<dbReference type="SUPFAM" id="SSF53335">
    <property type="entry name" value="S-adenosyl-L-methionine-dependent methyltransferases"/>
    <property type="match status" value="1"/>
</dbReference>
<dbReference type="GO" id="GO:0004674">
    <property type="term" value="F:protein serine/threonine kinase activity"/>
    <property type="evidence" value="ECO:0007669"/>
    <property type="project" value="TreeGrafter"/>
</dbReference>
<dbReference type="InterPro" id="IPR024983">
    <property type="entry name" value="CHAT_dom"/>
</dbReference>
<keyword evidence="4" id="KW-0418">Kinase</keyword>
<dbReference type="AlphaFoldDB" id="A0A1Q9F534"/>
<dbReference type="InterPro" id="IPR006342">
    <property type="entry name" value="FkbM_mtfrase"/>
</dbReference>
<dbReference type="InterPro" id="IPR011009">
    <property type="entry name" value="Kinase-like_dom_sf"/>
</dbReference>
<dbReference type="PANTHER" id="PTHR44329:SF298">
    <property type="entry name" value="MIXED LINEAGE KINASE DOMAIN-LIKE PROTEIN"/>
    <property type="match status" value="1"/>
</dbReference>
<dbReference type="Pfam" id="PF00069">
    <property type="entry name" value="Pkinase"/>
    <property type="match status" value="1"/>
</dbReference>
<dbReference type="Gene3D" id="3.40.50.150">
    <property type="entry name" value="Vaccinia Virus protein VP39"/>
    <property type="match status" value="1"/>
</dbReference>
<evidence type="ECO:0000313" key="4">
    <source>
        <dbReference type="EMBL" id="OLQ14798.1"/>
    </source>
</evidence>
<dbReference type="EMBL" id="LSRX01000010">
    <property type="protein sequence ID" value="OLQ14798.1"/>
    <property type="molecule type" value="Genomic_DNA"/>
</dbReference>
<keyword evidence="1" id="KW-0547">Nucleotide-binding</keyword>
<dbReference type="InterPro" id="IPR029063">
    <property type="entry name" value="SAM-dependent_MTases_sf"/>
</dbReference>
<feature type="domain" description="Protein kinase" evidence="3">
    <location>
        <begin position="450"/>
        <end position="708"/>
    </location>
</feature>
<dbReference type="InterPro" id="IPR000719">
    <property type="entry name" value="Prot_kinase_dom"/>
</dbReference>
<gene>
    <name evidence="4" type="primary">splA</name>
    <name evidence="4" type="ORF">AK812_SmicGene1014</name>
</gene>
<dbReference type="SUPFAM" id="SSF56112">
    <property type="entry name" value="Protein kinase-like (PK-like)"/>
    <property type="match status" value="1"/>
</dbReference>
<evidence type="ECO:0000256" key="1">
    <source>
        <dbReference type="ARBA" id="ARBA00022741"/>
    </source>
</evidence>